<keyword evidence="10" id="KW-1185">Reference proteome</keyword>
<dbReference type="SFLD" id="SFLDG01067">
    <property type="entry name" value="SPASM/twitch_domain_containing"/>
    <property type="match status" value="1"/>
</dbReference>
<dbReference type="Proteomes" id="UP000711047">
    <property type="component" value="Unassembled WGS sequence"/>
</dbReference>
<evidence type="ECO:0000313" key="9">
    <source>
        <dbReference type="EMBL" id="NQX47743.1"/>
    </source>
</evidence>
<dbReference type="InterPro" id="IPR058240">
    <property type="entry name" value="rSAM_sf"/>
</dbReference>
<gene>
    <name evidence="9" type="ORF">HQN87_20680</name>
</gene>
<keyword evidence="7" id="KW-0411">Iron-sulfur</keyword>
<dbReference type="PROSITE" id="PS01305">
    <property type="entry name" value="MOAA_NIFB_PQQE"/>
    <property type="match status" value="1"/>
</dbReference>
<evidence type="ECO:0000256" key="4">
    <source>
        <dbReference type="ARBA" id="ARBA00022723"/>
    </source>
</evidence>
<dbReference type="SUPFAM" id="SSF102114">
    <property type="entry name" value="Radical SAM enzymes"/>
    <property type="match status" value="1"/>
</dbReference>
<name>A0ABX2DSU7_9BACL</name>
<dbReference type="InterPro" id="IPR013785">
    <property type="entry name" value="Aldolase_TIM"/>
</dbReference>
<organism evidence="9 10">
    <name type="scientific">Paenibacillus tritici</name>
    <dbReference type="NCBI Taxonomy" id="1873425"/>
    <lineage>
        <taxon>Bacteria</taxon>
        <taxon>Bacillati</taxon>
        <taxon>Bacillota</taxon>
        <taxon>Bacilli</taxon>
        <taxon>Bacillales</taxon>
        <taxon>Paenibacillaceae</taxon>
        <taxon>Paenibacillus</taxon>
    </lineage>
</organism>
<evidence type="ECO:0000256" key="3">
    <source>
        <dbReference type="ARBA" id="ARBA00022691"/>
    </source>
</evidence>
<comment type="caution">
    <text evidence="9">The sequence shown here is derived from an EMBL/GenBank/DDBJ whole genome shotgun (WGS) entry which is preliminary data.</text>
</comment>
<accession>A0ABX2DSU7</accession>
<dbReference type="Gene3D" id="3.20.20.70">
    <property type="entry name" value="Aldolase class I"/>
    <property type="match status" value="1"/>
</dbReference>
<evidence type="ECO:0000313" key="10">
    <source>
        <dbReference type="Proteomes" id="UP000711047"/>
    </source>
</evidence>
<keyword evidence="6" id="KW-0408">Iron</keyword>
<dbReference type="PANTHER" id="PTHR11228:SF7">
    <property type="entry name" value="PQQA PEPTIDE CYCLASE"/>
    <property type="match status" value="1"/>
</dbReference>
<keyword evidence="5" id="KW-0560">Oxidoreductase</keyword>
<keyword evidence="3" id="KW-0949">S-adenosyl-L-methionine</keyword>
<dbReference type="InterPro" id="IPR007197">
    <property type="entry name" value="rSAM"/>
</dbReference>
<keyword evidence="4" id="KW-0479">Metal-binding</keyword>
<keyword evidence="2" id="KW-0004">4Fe-4S</keyword>
<reference evidence="9 10" key="1">
    <citation type="submission" date="2020-05" db="EMBL/GenBank/DDBJ databases">
        <title>Paenibacillus glebae, sp. nov., Paenibacillus humi sp. nov., Paenibacillus pedi sp. nov., Paenibacillus terrestris sp. nov. and Paenibacillus terricola sp. nov., isolated from a forest top soil sample.</title>
        <authorList>
            <person name="Qi S."/>
            <person name="Carlier A."/>
            <person name="Cnockaert M."/>
            <person name="Vandamme P."/>
        </authorList>
    </citation>
    <scope>NUCLEOTIDE SEQUENCE [LARGE SCALE GENOMIC DNA]</scope>
    <source>
        <strain evidence="9 10">LMG 29502</strain>
    </source>
</reference>
<dbReference type="EMBL" id="JABMKX010000011">
    <property type="protein sequence ID" value="NQX47743.1"/>
    <property type="molecule type" value="Genomic_DNA"/>
</dbReference>
<evidence type="ECO:0000256" key="6">
    <source>
        <dbReference type="ARBA" id="ARBA00023004"/>
    </source>
</evidence>
<evidence type="ECO:0000256" key="5">
    <source>
        <dbReference type="ARBA" id="ARBA00023002"/>
    </source>
</evidence>
<dbReference type="RefSeq" id="WP_173137193.1">
    <property type="nucleotide sequence ID" value="NZ_CP073365.1"/>
</dbReference>
<dbReference type="InterPro" id="IPR050377">
    <property type="entry name" value="Radical_SAM_PqqE_MftC-like"/>
</dbReference>
<evidence type="ECO:0000256" key="1">
    <source>
        <dbReference type="ARBA" id="ARBA00001966"/>
    </source>
</evidence>
<proteinExistence type="predicted"/>
<dbReference type="PANTHER" id="PTHR11228">
    <property type="entry name" value="RADICAL SAM DOMAIN PROTEIN"/>
    <property type="match status" value="1"/>
</dbReference>
<evidence type="ECO:0000259" key="8">
    <source>
        <dbReference type="Pfam" id="PF04055"/>
    </source>
</evidence>
<dbReference type="SFLD" id="SFLDS00029">
    <property type="entry name" value="Radical_SAM"/>
    <property type="match status" value="1"/>
</dbReference>
<evidence type="ECO:0000256" key="2">
    <source>
        <dbReference type="ARBA" id="ARBA00022485"/>
    </source>
</evidence>
<feature type="domain" description="Radical SAM core" evidence="8">
    <location>
        <begin position="4"/>
        <end position="94"/>
    </location>
</feature>
<evidence type="ECO:0000256" key="7">
    <source>
        <dbReference type="ARBA" id="ARBA00023014"/>
    </source>
</evidence>
<dbReference type="InterPro" id="IPR000385">
    <property type="entry name" value="MoaA_NifB_PqqE_Fe-S-bd_CS"/>
</dbReference>
<dbReference type="Pfam" id="PF04055">
    <property type="entry name" value="Radical_SAM"/>
    <property type="match status" value="1"/>
</dbReference>
<comment type="cofactor">
    <cofactor evidence="1">
        <name>[4Fe-4S] cluster</name>
        <dbReference type="ChEBI" id="CHEBI:49883"/>
    </cofactor>
</comment>
<dbReference type="CDD" id="cd01335">
    <property type="entry name" value="Radical_SAM"/>
    <property type="match status" value="1"/>
</dbReference>
<protein>
    <submittedName>
        <fullName evidence="9">Radical SAM protein</fullName>
    </submittedName>
</protein>
<sequence length="451" mass="51625">MGNVIITNSCNLNCPFCFATETKSNEEVKFQHMSLDEFRSILKFDHNLVTNLCGGEPTTHPKFTEMLEELLSVRGKYINVLTNGTWSDKVREYIAGLPFEKSKRIVYLFNVLHPDMYTERQKNRLYAALRAVNPETAFIGFTIYKYPFDYSYILEMARTFGIKRIRYSIAAPNIHDSAAFQIDPSQDFRELADVVYDFIMDARALGLEVNPDCGSLPPCAYTKEQLADLMLVKPGLKFNCSAVVDIAQGGEAWRCYSLYSIMKANTKDFSGIQDLTDYFNRRTRLLADIDILDECRDCEHKRSGLCYGGCLSYHVIAAWKKDREYSFFPIDNDLELLASIPHLDYNVLNLWKKSADETIVYVRRDQQLQTKTLRNDPVFLAFIKACNGKTAVKDIIEELADYFDNGEEAAAEVMAMARLLFDHYSLHLETALASPLQPHISAKRREAHEVL</sequence>